<accession>A0A7I9VKK7</accession>
<organism evidence="1 2">
    <name type="scientific">Anaeromyxobacter diazotrophicus</name>
    <dbReference type="NCBI Taxonomy" id="2590199"/>
    <lineage>
        <taxon>Bacteria</taxon>
        <taxon>Pseudomonadati</taxon>
        <taxon>Myxococcota</taxon>
        <taxon>Myxococcia</taxon>
        <taxon>Myxococcales</taxon>
        <taxon>Cystobacterineae</taxon>
        <taxon>Anaeromyxobacteraceae</taxon>
        <taxon>Anaeromyxobacter</taxon>
    </lineage>
</organism>
<protein>
    <submittedName>
        <fullName evidence="1">Uncharacterized protein</fullName>
    </submittedName>
</protein>
<dbReference type="RefSeq" id="WP_176064396.1">
    <property type="nucleotide sequence ID" value="NZ_BJTG01000003.1"/>
</dbReference>
<evidence type="ECO:0000313" key="1">
    <source>
        <dbReference type="EMBL" id="GEJ56933.1"/>
    </source>
</evidence>
<dbReference type="EMBL" id="BJTG01000003">
    <property type="protein sequence ID" value="GEJ56933.1"/>
    <property type="molecule type" value="Genomic_DNA"/>
</dbReference>
<dbReference type="AlphaFoldDB" id="A0A7I9VKK7"/>
<sequence length="68" mass="7422">MALKKPHAAKRVGPRSGFVKLTASVTTQQYDAVILEAVKRAEAAGQFRADASVVVREALDLWLRSRKG</sequence>
<comment type="caution">
    <text evidence="1">The sequence shown here is derived from an EMBL/GenBank/DDBJ whole genome shotgun (WGS) entry which is preliminary data.</text>
</comment>
<gene>
    <name evidence="1" type="ORF">AMYX_16740</name>
</gene>
<keyword evidence="2" id="KW-1185">Reference proteome</keyword>
<reference evidence="2" key="1">
    <citation type="journal article" date="2020" name="Appl. Environ. Microbiol.">
        <title>Diazotrophic Anaeromyxobacter Isolates from Soils.</title>
        <authorList>
            <person name="Masuda Y."/>
            <person name="Yamanaka H."/>
            <person name="Xu Z.X."/>
            <person name="Shiratori Y."/>
            <person name="Aono T."/>
            <person name="Amachi S."/>
            <person name="Senoo K."/>
            <person name="Itoh H."/>
        </authorList>
    </citation>
    <scope>NUCLEOTIDE SEQUENCE [LARGE SCALE GENOMIC DNA]</scope>
    <source>
        <strain evidence="2">R267</strain>
    </source>
</reference>
<dbReference type="Proteomes" id="UP000503640">
    <property type="component" value="Unassembled WGS sequence"/>
</dbReference>
<proteinExistence type="predicted"/>
<name>A0A7I9VKK7_9BACT</name>
<evidence type="ECO:0000313" key="2">
    <source>
        <dbReference type="Proteomes" id="UP000503640"/>
    </source>
</evidence>